<accession>A0A6I8LNZ1</accession>
<gene>
    <name evidence="8" type="ORF">AA23TX_02728</name>
</gene>
<dbReference type="Gene3D" id="1.25.40.10">
    <property type="entry name" value="Tetratricopeptide repeat domain"/>
    <property type="match status" value="3"/>
</dbReference>
<dbReference type="CDD" id="cd15831">
    <property type="entry name" value="BTAD"/>
    <property type="match status" value="1"/>
</dbReference>
<dbReference type="SUPFAM" id="SSF48452">
    <property type="entry name" value="TPR-like"/>
    <property type="match status" value="3"/>
</dbReference>
<evidence type="ECO:0000259" key="7">
    <source>
        <dbReference type="PROSITE" id="PS51755"/>
    </source>
</evidence>
<dbReference type="PRINTS" id="PR00364">
    <property type="entry name" value="DISEASERSIST"/>
</dbReference>
<feature type="domain" description="OmpR/PhoB-type" evidence="7">
    <location>
        <begin position="1"/>
        <end position="99"/>
    </location>
</feature>
<feature type="DNA-binding region" description="OmpR/PhoB-type" evidence="6">
    <location>
        <begin position="1"/>
        <end position="99"/>
    </location>
</feature>
<keyword evidence="9" id="KW-1185">Reference proteome</keyword>
<dbReference type="InterPro" id="IPR051677">
    <property type="entry name" value="AfsR-DnrI-RedD_regulator"/>
</dbReference>
<dbReference type="GO" id="GO:0043531">
    <property type="term" value="F:ADP binding"/>
    <property type="evidence" value="ECO:0007669"/>
    <property type="project" value="InterPro"/>
</dbReference>
<evidence type="ECO:0000256" key="2">
    <source>
        <dbReference type="ARBA" id="ARBA00023015"/>
    </source>
</evidence>
<dbReference type="InterPro" id="IPR036388">
    <property type="entry name" value="WH-like_DNA-bd_sf"/>
</dbReference>
<evidence type="ECO:0000256" key="3">
    <source>
        <dbReference type="ARBA" id="ARBA00023125"/>
    </source>
</evidence>
<dbReference type="InterPro" id="IPR016032">
    <property type="entry name" value="Sig_transdc_resp-reg_C-effctor"/>
</dbReference>
<dbReference type="RefSeq" id="WP_196425304.1">
    <property type="nucleotide sequence ID" value="NZ_CABVGP010000001.1"/>
</dbReference>
<dbReference type="InterPro" id="IPR001867">
    <property type="entry name" value="OmpR/PhoB-type_DNA-bd"/>
</dbReference>
<dbReference type="PROSITE" id="PS50005">
    <property type="entry name" value="TPR"/>
    <property type="match status" value="1"/>
</dbReference>
<dbReference type="GO" id="GO:0006355">
    <property type="term" value="P:regulation of DNA-templated transcription"/>
    <property type="evidence" value="ECO:0007669"/>
    <property type="project" value="InterPro"/>
</dbReference>
<dbReference type="Gene3D" id="1.10.10.10">
    <property type="entry name" value="Winged helix-like DNA-binding domain superfamily/Winged helix DNA-binding domain"/>
    <property type="match status" value="1"/>
</dbReference>
<dbReference type="InterPro" id="IPR019734">
    <property type="entry name" value="TPR_rpt"/>
</dbReference>
<evidence type="ECO:0000256" key="5">
    <source>
        <dbReference type="PROSITE-ProRule" id="PRU00339"/>
    </source>
</evidence>
<dbReference type="InterPro" id="IPR027417">
    <property type="entry name" value="P-loop_NTPase"/>
</dbReference>
<dbReference type="InterPro" id="IPR011990">
    <property type="entry name" value="TPR-like_helical_dom_sf"/>
</dbReference>
<evidence type="ECO:0000256" key="1">
    <source>
        <dbReference type="ARBA" id="ARBA00005820"/>
    </source>
</evidence>
<evidence type="ECO:0000313" key="9">
    <source>
        <dbReference type="Proteomes" id="UP000399805"/>
    </source>
</evidence>
<dbReference type="PANTHER" id="PTHR35807:SF1">
    <property type="entry name" value="TRANSCRIPTIONAL REGULATOR REDD"/>
    <property type="match status" value="1"/>
</dbReference>
<dbReference type="Gene3D" id="3.40.50.300">
    <property type="entry name" value="P-loop containing nucleotide triphosphate hydrolases"/>
    <property type="match status" value="1"/>
</dbReference>
<protein>
    <submittedName>
        <fullName evidence="8">Transcriptional regulator</fullName>
    </submittedName>
</protein>
<dbReference type="SUPFAM" id="SSF52540">
    <property type="entry name" value="P-loop containing nucleoside triphosphate hydrolases"/>
    <property type="match status" value="1"/>
</dbReference>
<dbReference type="Proteomes" id="UP000399805">
    <property type="component" value="Unassembled WGS sequence"/>
</dbReference>
<dbReference type="PANTHER" id="PTHR35807">
    <property type="entry name" value="TRANSCRIPTIONAL REGULATOR REDD-RELATED"/>
    <property type="match status" value="1"/>
</dbReference>
<dbReference type="InterPro" id="IPR002182">
    <property type="entry name" value="NB-ARC"/>
</dbReference>
<reference evidence="8 9" key="1">
    <citation type="submission" date="2019-09" db="EMBL/GenBank/DDBJ databases">
        <authorList>
            <person name="Leyn A S."/>
        </authorList>
    </citation>
    <scope>NUCLEOTIDE SEQUENCE [LARGE SCALE GENOMIC DNA]</scope>
    <source>
        <strain evidence="8">AA231_1</strain>
    </source>
</reference>
<comment type="similarity">
    <text evidence="1">Belongs to the AfsR/DnrI/RedD regulatory family.</text>
</comment>
<evidence type="ECO:0000313" key="8">
    <source>
        <dbReference type="EMBL" id="VVJ17707.1"/>
    </source>
</evidence>
<dbReference type="PROSITE" id="PS51755">
    <property type="entry name" value="OMPR_PHOB"/>
    <property type="match status" value="1"/>
</dbReference>
<dbReference type="SUPFAM" id="SSF46894">
    <property type="entry name" value="C-terminal effector domain of the bipartite response regulators"/>
    <property type="match status" value="1"/>
</dbReference>
<dbReference type="GO" id="GO:0000160">
    <property type="term" value="P:phosphorelay signal transduction system"/>
    <property type="evidence" value="ECO:0007669"/>
    <property type="project" value="InterPro"/>
</dbReference>
<proteinExistence type="inferred from homology"/>
<dbReference type="Pfam" id="PF03704">
    <property type="entry name" value="BTAD"/>
    <property type="match status" value="1"/>
</dbReference>
<dbReference type="AlphaFoldDB" id="A0A6I8LNZ1"/>
<dbReference type="Pfam" id="PF00931">
    <property type="entry name" value="NB-ARC"/>
    <property type="match status" value="1"/>
</dbReference>
<keyword evidence="3 6" id="KW-0238">DNA-binding</keyword>
<dbReference type="Pfam" id="PF00486">
    <property type="entry name" value="Trans_reg_C"/>
    <property type="match status" value="1"/>
</dbReference>
<sequence>MADRRAPGIEVRVLGPFEVEGGGTPLDPGGPRLRAMLALLAAYAGRPVSVPMFVSQLWGPEPPPDAGRTVRTYVSRLRRALPALAGLISTRTPGYVLLEPETVDAVRFRRLARDGHAALADGAAEVARERLAAALGLWRGTPYAEFDGVAALEMERTRLTRERLDAVQDRIDADLAAGLGGELIAELTDLTAAHSGHERLWGQLMTALYRAGRQADALDAFRRARHELAEHAGVDPSPELTGIQRRVLAHDPRLLAAPRPAPAPARPAQLPPAVPGFTGRQGELAALDTATADPDTVAVLAVCGTAGVGKTALAVRWAHRVAARFPDGQLYVDLQGFDPGGVLAAEEVLLGFLTAFGITDRQPGTLAGQVALYRSLTAGKRVLVVLDNARDAAHVRPLLPAGAGNAVVVTSRDDLVGLVARDGARRVGLDVLDRDEAVELLRQLIDDRIAGPAELEDLAAHCARLPLALRVAAELVVRRGRVGLEDLADERRRLDLLEAGADAATAVRAVFSWSERHLPPAANRLFWLLGLHPGQDADGDAVAALAGVDAEGGRELLGVLESAHLVGASGPDRWKMHDLLRAFARERAHERLAGPERQSALGNLYEFYLSHALTAMDAVFPETVRWRGDDTGPARPSSTSAAAAKAWLDTERLTLVAITRTADGELAGYAVKLARAIDQYLSVGYHNADAFSVHRRALSAAERLGDPAGQARGLLELGRSHARSGAYGEADDHYRRALAVFRRLGDRAGEARTLIALGHNEGRARRHQEALAGYGRALTLSREIGDRGQEAVALASIGQVQHSLGRHEEAVSCFRQAAVIYEETGQRVGQGRILNDLGNVLQSHGRLPEAYDHHRRALLILHDIGDRAAESVAHTDLGRILSRWDRHTEALEHHHRALAVFREIGDPVGETEVLVNLGSAYERMSRYAEAGDAHQQAQALAAKLGDRRLECTALDGQGRVASATGRSTEALGYHDQALKHARAIEDREQEARSLDGMAAAHARAGAGPEAHRLWSAALRIYDDLRMPEAAEVRQRLHGTPAAD</sequence>
<keyword evidence="4" id="KW-0804">Transcription</keyword>
<dbReference type="InterPro" id="IPR005158">
    <property type="entry name" value="BTAD"/>
</dbReference>
<name>A0A6I8LNZ1_9PSEU</name>
<dbReference type="GO" id="GO:0003677">
    <property type="term" value="F:DNA binding"/>
    <property type="evidence" value="ECO:0007669"/>
    <property type="project" value="UniProtKB-UniRule"/>
</dbReference>
<organism evidence="8 9">
    <name type="scientific">Amycolatopsis camponoti</name>
    <dbReference type="NCBI Taxonomy" id="2606593"/>
    <lineage>
        <taxon>Bacteria</taxon>
        <taxon>Bacillati</taxon>
        <taxon>Actinomycetota</taxon>
        <taxon>Actinomycetes</taxon>
        <taxon>Pseudonocardiales</taxon>
        <taxon>Pseudonocardiaceae</taxon>
        <taxon>Amycolatopsis</taxon>
    </lineage>
</organism>
<dbReference type="SMART" id="SM01043">
    <property type="entry name" value="BTAD"/>
    <property type="match status" value="1"/>
</dbReference>
<evidence type="ECO:0000256" key="4">
    <source>
        <dbReference type="ARBA" id="ARBA00023163"/>
    </source>
</evidence>
<keyword evidence="5" id="KW-0802">TPR repeat</keyword>
<dbReference type="EMBL" id="CABVGP010000001">
    <property type="protein sequence ID" value="VVJ17707.1"/>
    <property type="molecule type" value="Genomic_DNA"/>
</dbReference>
<dbReference type="Pfam" id="PF13424">
    <property type="entry name" value="TPR_12"/>
    <property type="match status" value="3"/>
</dbReference>
<dbReference type="SMART" id="SM00028">
    <property type="entry name" value="TPR"/>
    <property type="match status" value="8"/>
</dbReference>
<keyword evidence="2" id="KW-0805">Transcription regulation</keyword>
<feature type="repeat" description="TPR" evidence="5">
    <location>
        <begin position="791"/>
        <end position="824"/>
    </location>
</feature>
<dbReference type="SMART" id="SM00862">
    <property type="entry name" value="Trans_reg_C"/>
    <property type="match status" value="1"/>
</dbReference>
<evidence type="ECO:0000256" key="6">
    <source>
        <dbReference type="PROSITE-ProRule" id="PRU01091"/>
    </source>
</evidence>